<evidence type="ECO:0000256" key="4">
    <source>
        <dbReference type="ARBA" id="ARBA00022801"/>
    </source>
</evidence>
<keyword evidence="8" id="KW-0238">DNA-binding</keyword>
<dbReference type="GO" id="GO:0005524">
    <property type="term" value="F:ATP binding"/>
    <property type="evidence" value="ECO:0007669"/>
    <property type="project" value="UniProtKB-UniRule"/>
</dbReference>
<keyword evidence="5 15" id="KW-0347">Helicase</keyword>
<feature type="binding site" evidence="15">
    <location>
        <begin position="21"/>
        <end position="28"/>
    </location>
    <ligand>
        <name>ATP</name>
        <dbReference type="ChEBI" id="CHEBI:30616"/>
    </ligand>
</feature>
<sequence length="1137" mass="125983">MMFTPEQQEALSTNRHLAVLANAGSGKTRVLTERFVNILLAGEAQLDEIVAITFTIKAAAEMRSRIRERLDDLQDDPTIGIQAREWAQHMGTARISTFHSFCGGLITQYADELGLESDMRELGPRETYSLQRDAVMQTVRMWLQSGDDRRERLLRLFDEIDPPNVEQLVMTFGTSSERASRIDEWRRRFSDEADLLQHRLQTWPYVARSSVISLLLTVRTNLVALLGNGIVEAATTIGTIDGIVDRLRYGAHDDSLLIIGEAIHLIGTIYTKGGTGHKKSAQAAFPEVRDITPISKSTWERIASFATADIDTDAELLQIDCMNTVLDLAADAARHYRAAKIERNGMDFDDMMLMARDLLRNERIAADVRRGIRFLMVDEFQDTNPLQYEIVDLLRAPNLYIVGDDKQSIYGFREADVRLFRKAADDIGHTVKMTSSFRMAPGLATAVNTLCADIFRQASDYDVAYTDLACGRIAPDGLGSMTIIATQLSGEADERDVDDSALSAELRNCARGVADILNGTIPLHVEDASGLRRVGPGDIAILVRRTTAIPVMIDALRTLGIPYQAHGGRAFFSRPEIADLRNLLLWCSDTADDLALFCVLRSPMMMVDDIDLVRIAGSPVSAWDALSGMVRNGSAGESLQAAWKVLDEARTTIGLIPPTQVLRRALSSSRWYPSIAGDRRRDQIVANVDKALDILDDTSTSAGATLRDLVDALTPPSERDTEAERTFMADPDAVQVMTIHASKGLEFPVVIVADTNAGVPPPGWIWSDEMGLTLSLTDRIYRSDGRAVERPTSFMHDINRQATILRDGAEERRLLYVAMTRARDHLLVSMPFGITSRGFLSAPKGLNALLQPVLDARSPIADRPDAWAFSNGLIIHGRYGRYDAAGYVPPDTTKRDVLDLSAPLAIDYRPDILTATDLLDPLAMLDEPSASTIETGIDSSTGPAYGTLMHFLLQHMLPAVTMNEAEQRARLETLLDTRIITPDVRTFAIGEVLAVLHATPVAGMVFDHAIVEEPLIAAFGDTILQGVIDVRMTVDDDIVEVWDWKTSHVASAADVGQRAAPYLPQMMAYAWMCLRTMPAIRRVRTRLLFTKAAGLGDWWTHTDEWHRANIVVLERSLDEAIGRTVERRLRRSGLRDR</sequence>
<name>A0A1M3L1M6_9BACT</name>
<dbReference type="PANTHER" id="PTHR11070:SF2">
    <property type="entry name" value="ATP-DEPENDENT DNA HELICASE SRS2"/>
    <property type="match status" value="1"/>
</dbReference>
<feature type="domain" description="UvrD-like helicase C-terminal" evidence="17">
    <location>
        <begin position="463"/>
        <end position="744"/>
    </location>
</feature>
<dbReference type="Gene3D" id="3.40.50.300">
    <property type="entry name" value="P-loop containing nucleotide triphosphate hydrolases"/>
    <property type="match status" value="4"/>
</dbReference>
<dbReference type="EMBL" id="MKVH01000014">
    <property type="protein sequence ID" value="OJX58833.1"/>
    <property type="molecule type" value="Genomic_DNA"/>
</dbReference>
<dbReference type="GO" id="GO:0005829">
    <property type="term" value="C:cytosol"/>
    <property type="evidence" value="ECO:0007669"/>
    <property type="project" value="TreeGrafter"/>
</dbReference>
<accession>A0A1M3L1M6</accession>
<evidence type="ECO:0000256" key="2">
    <source>
        <dbReference type="ARBA" id="ARBA00022741"/>
    </source>
</evidence>
<evidence type="ECO:0000256" key="7">
    <source>
        <dbReference type="ARBA" id="ARBA00022840"/>
    </source>
</evidence>
<dbReference type="Gene3D" id="1.10.486.10">
    <property type="entry name" value="PCRA, domain 4"/>
    <property type="match status" value="1"/>
</dbReference>
<comment type="catalytic activity">
    <reaction evidence="11">
        <text>Couples ATP hydrolysis with the unwinding of duplex DNA by translocating in the 3'-5' direction.</text>
        <dbReference type="EC" id="5.6.2.4"/>
    </reaction>
</comment>
<dbReference type="InterPro" id="IPR011335">
    <property type="entry name" value="Restrct_endonuc-II-like"/>
</dbReference>
<dbReference type="Proteomes" id="UP000184233">
    <property type="component" value="Unassembled WGS sequence"/>
</dbReference>
<keyword evidence="2 15" id="KW-0547">Nucleotide-binding</keyword>
<dbReference type="PROSITE" id="PS51217">
    <property type="entry name" value="UVRD_HELICASE_CTER"/>
    <property type="match status" value="1"/>
</dbReference>
<keyword evidence="7 15" id="KW-0067">ATP-binding</keyword>
<comment type="caution">
    <text evidence="18">The sequence shown here is derived from an EMBL/GenBank/DDBJ whole genome shotgun (WGS) entry which is preliminary data.</text>
</comment>
<evidence type="ECO:0000313" key="19">
    <source>
        <dbReference type="Proteomes" id="UP000184233"/>
    </source>
</evidence>
<evidence type="ECO:0000256" key="6">
    <source>
        <dbReference type="ARBA" id="ARBA00022839"/>
    </source>
</evidence>
<evidence type="ECO:0000313" key="18">
    <source>
        <dbReference type="EMBL" id="OJX58833.1"/>
    </source>
</evidence>
<evidence type="ECO:0000256" key="9">
    <source>
        <dbReference type="ARBA" id="ARBA00023204"/>
    </source>
</evidence>
<evidence type="ECO:0000256" key="3">
    <source>
        <dbReference type="ARBA" id="ARBA00022763"/>
    </source>
</evidence>
<evidence type="ECO:0000256" key="8">
    <source>
        <dbReference type="ARBA" id="ARBA00023125"/>
    </source>
</evidence>
<dbReference type="InterPro" id="IPR014017">
    <property type="entry name" value="DNA_helicase_UvrD-like_C"/>
</dbReference>
<comment type="catalytic activity">
    <reaction evidence="14">
        <text>ATP + H2O = ADP + phosphate + H(+)</text>
        <dbReference type="Rhea" id="RHEA:13065"/>
        <dbReference type="ChEBI" id="CHEBI:15377"/>
        <dbReference type="ChEBI" id="CHEBI:15378"/>
        <dbReference type="ChEBI" id="CHEBI:30616"/>
        <dbReference type="ChEBI" id="CHEBI:43474"/>
        <dbReference type="ChEBI" id="CHEBI:456216"/>
        <dbReference type="EC" id="5.6.2.4"/>
    </reaction>
</comment>
<dbReference type="EC" id="5.6.2.4" evidence="12"/>
<keyword evidence="6" id="KW-0269">Exonuclease</keyword>
<dbReference type="InterPro" id="IPR027417">
    <property type="entry name" value="P-loop_NTPase"/>
</dbReference>
<gene>
    <name evidence="18" type="ORF">BGO89_03475</name>
</gene>
<evidence type="ECO:0000259" key="16">
    <source>
        <dbReference type="PROSITE" id="PS51198"/>
    </source>
</evidence>
<dbReference type="Pfam" id="PF00580">
    <property type="entry name" value="UvrD-helicase"/>
    <property type="match status" value="1"/>
</dbReference>
<dbReference type="Gene3D" id="3.90.320.10">
    <property type="match status" value="1"/>
</dbReference>
<dbReference type="SUPFAM" id="SSF52980">
    <property type="entry name" value="Restriction endonuclease-like"/>
    <property type="match status" value="1"/>
</dbReference>
<dbReference type="Pfam" id="PF13361">
    <property type="entry name" value="UvrD_C"/>
    <property type="match status" value="1"/>
</dbReference>
<evidence type="ECO:0000256" key="15">
    <source>
        <dbReference type="PROSITE-ProRule" id="PRU00560"/>
    </source>
</evidence>
<dbReference type="InterPro" id="IPR011604">
    <property type="entry name" value="PDDEXK-like_dom_sf"/>
</dbReference>
<evidence type="ECO:0000256" key="5">
    <source>
        <dbReference type="ARBA" id="ARBA00022806"/>
    </source>
</evidence>
<keyword evidence="3" id="KW-0227">DNA damage</keyword>
<protein>
    <recommendedName>
        <fullName evidence="12">DNA 3'-5' helicase</fullName>
        <ecNumber evidence="12">5.6.2.4</ecNumber>
    </recommendedName>
    <alternativeName>
        <fullName evidence="13">DNA 3'-5' helicase II</fullName>
    </alternativeName>
</protein>
<keyword evidence="1" id="KW-0540">Nuclease</keyword>
<dbReference type="STRING" id="1895771.BGO89_03475"/>
<dbReference type="SUPFAM" id="SSF52540">
    <property type="entry name" value="P-loop containing nucleoside triphosphate hydrolases"/>
    <property type="match status" value="1"/>
</dbReference>
<reference evidence="18 19" key="1">
    <citation type="submission" date="2016-09" db="EMBL/GenBank/DDBJ databases">
        <title>Genome-resolved meta-omics ties microbial dynamics to process performance in biotechnology for thiocyanate degradation.</title>
        <authorList>
            <person name="Kantor R.S."/>
            <person name="Huddy R.J."/>
            <person name="Iyer R."/>
            <person name="Thomas B.C."/>
            <person name="Brown C.T."/>
            <person name="Anantharaman K."/>
            <person name="Tringe S."/>
            <person name="Hettich R.L."/>
            <person name="Harrison S.T."/>
            <person name="Banfield J.F."/>
        </authorList>
    </citation>
    <scope>NUCLEOTIDE SEQUENCE [LARGE SCALE GENOMIC DNA]</scope>
    <source>
        <strain evidence="18">59-99</strain>
    </source>
</reference>
<organism evidence="18 19">
    <name type="scientific">Candidatus Kapaibacterium thiocyanatum</name>
    <dbReference type="NCBI Taxonomy" id="1895771"/>
    <lineage>
        <taxon>Bacteria</taxon>
        <taxon>Pseudomonadati</taxon>
        <taxon>Candidatus Kapaibacteriota</taxon>
        <taxon>Candidatus Kapaibacteriia</taxon>
        <taxon>Candidatus Kapaibacteriales</taxon>
        <taxon>Candidatus Kapaibacteriaceae</taxon>
        <taxon>Candidatus Kapaibacterium</taxon>
    </lineage>
</organism>
<dbReference type="InterPro" id="IPR014016">
    <property type="entry name" value="UvrD-like_ATP-bd"/>
</dbReference>
<dbReference type="PROSITE" id="PS51198">
    <property type="entry name" value="UVRD_HELICASE_ATP_BIND"/>
    <property type="match status" value="1"/>
</dbReference>
<keyword evidence="10" id="KW-0413">Isomerase</keyword>
<keyword evidence="9" id="KW-0234">DNA repair</keyword>
<evidence type="ECO:0000256" key="13">
    <source>
        <dbReference type="ARBA" id="ARBA00034923"/>
    </source>
</evidence>
<dbReference type="CDD" id="cd17932">
    <property type="entry name" value="DEXQc_UvrD"/>
    <property type="match status" value="1"/>
</dbReference>
<keyword evidence="4 15" id="KW-0378">Hydrolase</keyword>
<evidence type="ECO:0000256" key="14">
    <source>
        <dbReference type="ARBA" id="ARBA00048988"/>
    </source>
</evidence>
<dbReference type="AlphaFoldDB" id="A0A1M3L1M6"/>
<dbReference type="GO" id="GO:0000725">
    <property type="term" value="P:recombinational repair"/>
    <property type="evidence" value="ECO:0007669"/>
    <property type="project" value="TreeGrafter"/>
</dbReference>
<evidence type="ECO:0000256" key="10">
    <source>
        <dbReference type="ARBA" id="ARBA00023235"/>
    </source>
</evidence>
<dbReference type="GO" id="GO:0004527">
    <property type="term" value="F:exonuclease activity"/>
    <property type="evidence" value="ECO:0007669"/>
    <property type="project" value="UniProtKB-KW"/>
</dbReference>
<evidence type="ECO:0000256" key="12">
    <source>
        <dbReference type="ARBA" id="ARBA00034808"/>
    </source>
</evidence>
<evidence type="ECO:0000259" key="17">
    <source>
        <dbReference type="PROSITE" id="PS51217"/>
    </source>
</evidence>
<evidence type="ECO:0000256" key="1">
    <source>
        <dbReference type="ARBA" id="ARBA00022722"/>
    </source>
</evidence>
<dbReference type="PANTHER" id="PTHR11070">
    <property type="entry name" value="UVRD / RECB / PCRA DNA HELICASE FAMILY MEMBER"/>
    <property type="match status" value="1"/>
</dbReference>
<feature type="domain" description="UvrD-like helicase ATP-binding" evidence="16">
    <location>
        <begin position="1"/>
        <end position="440"/>
    </location>
</feature>
<evidence type="ECO:0000256" key="11">
    <source>
        <dbReference type="ARBA" id="ARBA00034617"/>
    </source>
</evidence>
<dbReference type="InterPro" id="IPR000212">
    <property type="entry name" value="DNA_helicase_UvrD/REP"/>
</dbReference>
<dbReference type="GO" id="GO:0003677">
    <property type="term" value="F:DNA binding"/>
    <property type="evidence" value="ECO:0007669"/>
    <property type="project" value="UniProtKB-KW"/>
</dbReference>
<dbReference type="GO" id="GO:0043138">
    <property type="term" value="F:3'-5' DNA helicase activity"/>
    <property type="evidence" value="ECO:0007669"/>
    <property type="project" value="UniProtKB-EC"/>
</dbReference>
<proteinExistence type="predicted"/>